<keyword evidence="3" id="KW-1185">Reference proteome</keyword>
<dbReference type="Proteomes" id="UP001499882">
    <property type="component" value="Unassembled WGS sequence"/>
</dbReference>
<feature type="region of interest" description="Disordered" evidence="1">
    <location>
        <begin position="1"/>
        <end position="41"/>
    </location>
</feature>
<proteinExistence type="predicted"/>
<name>A0ABP8ZF22_9ACTN</name>
<feature type="compositionally biased region" description="Low complexity" evidence="1">
    <location>
        <begin position="1"/>
        <end position="14"/>
    </location>
</feature>
<comment type="caution">
    <text evidence="2">The sequence shown here is derived from an EMBL/GenBank/DDBJ whole genome shotgun (WGS) entry which is preliminary data.</text>
</comment>
<protein>
    <submittedName>
        <fullName evidence="2">Uncharacterized protein</fullName>
    </submittedName>
</protein>
<evidence type="ECO:0000313" key="3">
    <source>
        <dbReference type="Proteomes" id="UP001499882"/>
    </source>
</evidence>
<accession>A0ABP8ZF22</accession>
<feature type="compositionally biased region" description="Polar residues" evidence="1">
    <location>
        <begin position="20"/>
        <end position="37"/>
    </location>
</feature>
<evidence type="ECO:0000256" key="1">
    <source>
        <dbReference type="SAM" id="MobiDB-lite"/>
    </source>
</evidence>
<organism evidence="2 3">
    <name type="scientific">Nocardioides endophyticus</name>
    <dbReference type="NCBI Taxonomy" id="1353775"/>
    <lineage>
        <taxon>Bacteria</taxon>
        <taxon>Bacillati</taxon>
        <taxon>Actinomycetota</taxon>
        <taxon>Actinomycetes</taxon>
        <taxon>Propionibacteriales</taxon>
        <taxon>Nocardioidaceae</taxon>
        <taxon>Nocardioides</taxon>
    </lineage>
</organism>
<dbReference type="EMBL" id="BAABKN010000031">
    <property type="protein sequence ID" value="GAA4755179.1"/>
    <property type="molecule type" value="Genomic_DNA"/>
</dbReference>
<evidence type="ECO:0000313" key="2">
    <source>
        <dbReference type="EMBL" id="GAA4755179.1"/>
    </source>
</evidence>
<reference evidence="3" key="1">
    <citation type="journal article" date="2019" name="Int. J. Syst. Evol. Microbiol.">
        <title>The Global Catalogue of Microorganisms (GCM) 10K type strain sequencing project: providing services to taxonomists for standard genome sequencing and annotation.</title>
        <authorList>
            <consortium name="The Broad Institute Genomics Platform"/>
            <consortium name="The Broad Institute Genome Sequencing Center for Infectious Disease"/>
            <person name="Wu L."/>
            <person name="Ma J."/>
        </authorList>
    </citation>
    <scope>NUCLEOTIDE SEQUENCE [LARGE SCALE GENOMIC DNA]</scope>
    <source>
        <strain evidence="3">JCM 18532</strain>
    </source>
</reference>
<sequence length="69" mass="7551">MSSLSPSPTSSNPPIRRLHGQSSDGGTMSDETLSAAATDSLVDQVVERIERRVIEELERRGRFYGRGGF</sequence>
<gene>
    <name evidence="2" type="ORF">GCM10023350_45790</name>
</gene>